<evidence type="ECO:0000256" key="4">
    <source>
        <dbReference type="ARBA" id="ARBA00030643"/>
    </source>
</evidence>
<evidence type="ECO:0000256" key="5">
    <source>
        <dbReference type="SAM" id="Phobius"/>
    </source>
</evidence>
<organism evidence="7 8">
    <name type="scientific">Reticulomyxa filosa</name>
    <dbReference type="NCBI Taxonomy" id="46433"/>
    <lineage>
        <taxon>Eukaryota</taxon>
        <taxon>Sar</taxon>
        <taxon>Rhizaria</taxon>
        <taxon>Retaria</taxon>
        <taxon>Foraminifera</taxon>
        <taxon>Monothalamids</taxon>
        <taxon>Reticulomyxidae</taxon>
        <taxon>Reticulomyxa</taxon>
    </lineage>
</organism>
<dbReference type="AlphaFoldDB" id="X6NGV2"/>
<keyword evidence="5" id="KW-1133">Transmembrane helix</keyword>
<dbReference type="Gene3D" id="3.30.1060.10">
    <property type="entry name" value="Peptide methionine sulphoxide reductase MsrA"/>
    <property type="match status" value="1"/>
</dbReference>
<dbReference type="Pfam" id="PF01625">
    <property type="entry name" value="PMSR"/>
    <property type="match status" value="1"/>
</dbReference>
<evidence type="ECO:0000259" key="6">
    <source>
        <dbReference type="Pfam" id="PF01625"/>
    </source>
</evidence>
<dbReference type="InterPro" id="IPR002569">
    <property type="entry name" value="Met_Sox_Rdtase_MsrA_dom"/>
</dbReference>
<keyword evidence="8" id="KW-1185">Reference proteome</keyword>
<gene>
    <name evidence="7" type="ORF">RFI_12003</name>
</gene>
<evidence type="ECO:0000313" key="8">
    <source>
        <dbReference type="Proteomes" id="UP000023152"/>
    </source>
</evidence>
<evidence type="ECO:0000256" key="1">
    <source>
        <dbReference type="ARBA" id="ARBA00005591"/>
    </source>
</evidence>
<dbReference type="PANTHER" id="PTHR43774:SF1">
    <property type="entry name" value="PEPTIDE METHIONINE SULFOXIDE REDUCTASE MSRA 2"/>
    <property type="match status" value="1"/>
</dbReference>
<dbReference type="Proteomes" id="UP000023152">
    <property type="component" value="Unassembled WGS sequence"/>
</dbReference>
<protein>
    <recommendedName>
        <fullName evidence="2">peptide-methionine (S)-S-oxide reductase</fullName>
        <ecNumber evidence="2">1.8.4.11</ecNumber>
    </recommendedName>
    <alternativeName>
        <fullName evidence="4">Peptide-methionine (S)-S-oxide reductase</fullName>
    </alternativeName>
</protein>
<comment type="similarity">
    <text evidence="1">Belongs to the MsrA Met sulfoxide reductase family.</text>
</comment>
<dbReference type="EC" id="1.8.4.11" evidence="2"/>
<dbReference type="OrthoDB" id="77405at2759"/>
<comment type="caution">
    <text evidence="7">The sequence shown here is derived from an EMBL/GenBank/DDBJ whole genome shotgun (WGS) entry which is preliminary data.</text>
</comment>
<proteinExistence type="inferred from homology"/>
<name>X6NGV2_RETFI</name>
<feature type="domain" description="Peptide methionine sulphoxide reductase MsrA" evidence="6">
    <location>
        <begin position="3"/>
        <end position="69"/>
    </location>
</feature>
<evidence type="ECO:0000313" key="7">
    <source>
        <dbReference type="EMBL" id="ETO25138.1"/>
    </source>
</evidence>
<dbReference type="PANTHER" id="PTHR43774">
    <property type="entry name" value="PEPTIDE METHIONINE SULFOXIDE REDUCTASE"/>
    <property type="match status" value="1"/>
</dbReference>
<evidence type="ECO:0000256" key="3">
    <source>
        <dbReference type="ARBA" id="ARBA00023002"/>
    </source>
</evidence>
<dbReference type="InterPro" id="IPR036509">
    <property type="entry name" value="Met_Sox_Rdtase_MsrA_sf"/>
</dbReference>
<keyword evidence="3" id="KW-0560">Oxidoreductase</keyword>
<accession>X6NGV2</accession>
<dbReference type="SUPFAM" id="SSF55068">
    <property type="entry name" value="Peptide methionine sulfoxide reductase"/>
    <property type="match status" value="1"/>
</dbReference>
<feature type="transmembrane region" description="Helical" evidence="5">
    <location>
        <begin position="160"/>
        <end position="182"/>
    </location>
</feature>
<keyword evidence="5" id="KW-0812">Transmembrane</keyword>
<dbReference type="EMBL" id="ASPP01008730">
    <property type="protein sequence ID" value="ETO25138.1"/>
    <property type="molecule type" value="Genomic_DNA"/>
</dbReference>
<reference evidence="7 8" key="1">
    <citation type="journal article" date="2013" name="Curr. Biol.">
        <title>The Genome of the Foraminiferan Reticulomyxa filosa.</title>
        <authorList>
            <person name="Glockner G."/>
            <person name="Hulsmann N."/>
            <person name="Schleicher M."/>
            <person name="Noegel A.A."/>
            <person name="Eichinger L."/>
            <person name="Gallinger C."/>
            <person name="Pawlowski J."/>
            <person name="Sierra R."/>
            <person name="Euteneuer U."/>
            <person name="Pillet L."/>
            <person name="Moustafa A."/>
            <person name="Platzer M."/>
            <person name="Groth M."/>
            <person name="Szafranski K."/>
            <person name="Schliwa M."/>
        </authorList>
    </citation>
    <scope>NUCLEOTIDE SEQUENCE [LARGE SCALE GENOMIC DNA]</scope>
</reference>
<keyword evidence="5" id="KW-0472">Membrane</keyword>
<sequence>MGDHTEVVQVKFNPEVIAYEKLLDLFFEGHHYTFKDKKAQYKSGVWYQNEKQKSLIQAKIESLEKENKCRRLPPKILFQTAIVKKSKVLIKFKASLLDNGLSRLNIIDFCKHYVLYLVLHTSKKLFNPLCTTACVQETFVFTSFIYCLSRSKKIRANKQISLIFFPFFIFLLGSDINIYLLYFSKWDQTSQILKNQSKRCIQQCYIAEKQIFKNQQQKPVTQKIIKVAKKANKRPLPKNQRKKTDEINIFFYVPKEKKNKITNSTAKKNLKNKTI</sequence>
<evidence type="ECO:0000256" key="2">
    <source>
        <dbReference type="ARBA" id="ARBA00012502"/>
    </source>
</evidence>
<dbReference type="GO" id="GO:0008113">
    <property type="term" value="F:peptide-methionine (S)-S-oxide reductase activity"/>
    <property type="evidence" value="ECO:0007669"/>
    <property type="project" value="UniProtKB-EC"/>
</dbReference>